<evidence type="ECO:0000256" key="5">
    <source>
        <dbReference type="ARBA" id="ARBA00023136"/>
    </source>
</evidence>
<evidence type="ECO:0000256" key="4">
    <source>
        <dbReference type="ARBA" id="ARBA00022989"/>
    </source>
</evidence>
<evidence type="ECO:0000256" key="7">
    <source>
        <dbReference type="SAM" id="Phobius"/>
    </source>
</evidence>
<comment type="subcellular location">
    <subcellularLocation>
        <location evidence="1">Cell membrane</location>
        <topology evidence="1">Multi-pass membrane protein</topology>
    </subcellularLocation>
</comment>
<accession>A0A9D1LG02</accession>
<dbReference type="Pfam" id="PF06738">
    <property type="entry name" value="ThrE"/>
    <property type="match status" value="1"/>
</dbReference>
<dbReference type="EMBL" id="DVMS01000044">
    <property type="protein sequence ID" value="HIU38364.1"/>
    <property type="molecule type" value="Genomic_DNA"/>
</dbReference>
<feature type="transmembrane region" description="Helical" evidence="7">
    <location>
        <begin position="167"/>
        <end position="187"/>
    </location>
</feature>
<proteinExistence type="inferred from homology"/>
<feature type="transmembrane region" description="Helical" evidence="7">
    <location>
        <begin position="193"/>
        <end position="211"/>
    </location>
</feature>
<evidence type="ECO:0000259" key="8">
    <source>
        <dbReference type="Pfam" id="PF06738"/>
    </source>
</evidence>
<comment type="similarity">
    <text evidence="6">Belongs to the ThrE exporter (TC 2.A.79) family.</text>
</comment>
<evidence type="ECO:0000256" key="6">
    <source>
        <dbReference type="ARBA" id="ARBA00034125"/>
    </source>
</evidence>
<feature type="transmembrane region" description="Helical" evidence="7">
    <location>
        <begin position="134"/>
        <end position="155"/>
    </location>
</feature>
<feature type="transmembrane region" description="Helical" evidence="7">
    <location>
        <begin position="232"/>
        <end position="250"/>
    </location>
</feature>
<feature type="domain" description="Threonine/serine exporter-like N-terminal" evidence="8">
    <location>
        <begin position="15"/>
        <end position="247"/>
    </location>
</feature>
<dbReference type="AlphaFoldDB" id="A0A9D1LG02"/>
<evidence type="ECO:0000256" key="3">
    <source>
        <dbReference type="ARBA" id="ARBA00022692"/>
    </source>
</evidence>
<keyword evidence="2" id="KW-1003">Cell membrane</keyword>
<organism evidence="9 10">
    <name type="scientific">Candidatus Limisoma intestinavium</name>
    <dbReference type="NCBI Taxonomy" id="2840856"/>
    <lineage>
        <taxon>Bacteria</taxon>
        <taxon>Pseudomonadati</taxon>
        <taxon>Bacteroidota</taxon>
        <taxon>Bacteroidia</taxon>
        <taxon>Bacteroidales</taxon>
        <taxon>Candidatus Limisoma</taxon>
    </lineage>
</organism>
<comment type="caution">
    <text evidence="9">The sequence shown here is derived from an EMBL/GenBank/DDBJ whole genome shotgun (WGS) entry which is preliminary data.</text>
</comment>
<evidence type="ECO:0000256" key="1">
    <source>
        <dbReference type="ARBA" id="ARBA00004651"/>
    </source>
</evidence>
<dbReference type="Proteomes" id="UP000824076">
    <property type="component" value="Unassembled WGS sequence"/>
</dbReference>
<name>A0A9D1LG02_9BACT</name>
<evidence type="ECO:0000313" key="10">
    <source>
        <dbReference type="Proteomes" id="UP000824076"/>
    </source>
</evidence>
<keyword evidence="5 7" id="KW-0472">Membrane</keyword>
<reference evidence="9" key="2">
    <citation type="journal article" date="2021" name="PeerJ">
        <title>Extensive microbial diversity within the chicken gut microbiome revealed by metagenomics and culture.</title>
        <authorList>
            <person name="Gilroy R."/>
            <person name="Ravi A."/>
            <person name="Getino M."/>
            <person name="Pursley I."/>
            <person name="Horton D.L."/>
            <person name="Alikhan N.F."/>
            <person name="Baker D."/>
            <person name="Gharbi K."/>
            <person name="Hall N."/>
            <person name="Watson M."/>
            <person name="Adriaenssens E.M."/>
            <person name="Foster-Nyarko E."/>
            <person name="Jarju S."/>
            <person name="Secka A."/>
            <person name="Antonio M."/>
            <person name="Oren A."/>
            <person name="Chaudhuri R.R."/>
            <person name="La Ragione R."/>
            <person name="Hildebrand F."/>
            <person name="Pallen M.J."/>
        </authorList>
    </citation>
    <scope>NUCLEOTIDE SEQUENCE</scope>
    <source>
        <strain evidence="9">17073</strain>
    </source>
</reference>
<gene>
    <name evidence="9" type="ORF">IAD18_01705</name>
</gene>
<keyword evidence="4 7" id="KW-1133">Transmembrane helix</keyword>
<dbReference type="GO" id="GO:0005886">
    <property type="term" value="C:plasma membrane"/>
    <property type="evidence" value="ECO:0007669"/>
    <property type="project" value="UniProtKB-SubCell"/>
</dbReference>
<reference evidence="9" key="1">
    <citation type="submission" date="2020-10" db="EMBL/GenBank/DDBJ databases">
        <authorList>
            <person name="Gilroy R."/>
        </authorList>
    </citation>
    <scope>NUCLEOTIDE SEQUENCE</scope>
    <source>
        <strain evidence="9">17073</strain>
    </source>
</reference>
<dbReference type="PANTHER" id="PTHR34390">
    <property type="entry name" value="UPF0442 PROTEIN YJJB-RELATED"/>
    <property type="match status" value="1"/>
</dbReference>
<dbReference type="GO" id="GO:0015744">
    <property type="term" value="P:succinate transport"/>
    <property type="evidence" value="ECO:0007669"/>
    <property type="project" value="TreeGrafter"/>
</dbReference>
<evidence type="ECO:0000313" key="9">
    <source>
        <dbReference type="EMBL" id="HIU38364.1"/>
    </source>
</evidence>
<dbReference type="InterPro" id="IPR010619">
    <property type="entry name" value="ThrE-like_N"/>
</dbReference>
<dbReference type="PANTHER" id="PTHR34390:SF2">
    <property type="entry name" value="SUCCINATE TRANSPORTER SUBUNIT YJJP-RELATED"/>
    <property type="match status" value="1"/>
</dbReference>
<dbReference type="GO" id="GO:0022857">
    <property type="term" value="F:transmembrane transporter activity"/>
    <property type="evidence" value="ECO:0007669"/>
    <property type="project" value="InterPro"/>
</dbReference>
<evidence type="ECO:0000256" key="2">
    <source>
        <dbReference type="ARBA" id="ARBA00022475"/>
    </source>
</evidence>
<dbReference type="InterPro" id="IPR050539">
    <property type="entry name" value="ThrE_Dicarb/AminoAcid_Exp"/>
</dbReference>
<protein>
    <submittedName>
        <fullName evidence="9">Threonine/serine exporter family protein</fullName>
    </submittedName>
</protein>
<keyword evidence="3 7" id="KW-0812">Transmembrane</keyword>
<sequence length="255" mass="28147">MNNFLNKAGCFLSAYSALLLRSGATCARLEQNVGRMAATWKLSADITIMPRHVSLVIRDNDENRNRVFTESTSNPVVSFEKITRLSQMSWEVADNGWDVEKAEACFNEISRIGPANKWWVLFAVSCANGAFCRLFGGDMMAVAVVFVATLCGYYLKQLMLSKKIDVRIVFIICAFVSSVLACADMLFSLGGTPQVAIGTSVLYLVPGIPLLNSFSDMIDRHYICFFSRMVDALILVSCLSMGLCAGMWAMQVGMF</sequence>